<dbReference type="EMBL" id="DS113529">
    <property type="protein sequence ID" value="EAY02665.1"/>
    <property type="molecule type" value="Genomic_DNA"/>
</dbReference>
<keyword evidence="2" id="KW-0808">Transferase</keyword>
<proteinExistence type="predicted"/>
<organism evidence="2 3">
    <name type="scientific">Trichomonas vaginalis (strain ATCC PRA-98 / G3)</name>
    <dbReference type="NCBI Taxonomy" id="412133"/>
    <lineage>
        <taxon>Eukaryota</taxon>
        <taxon>Metamonada</taxon>
        <taxon>Parabasalia</taxon>
        <taxon>Trichomonadida</taxon>
        <taxon>Trichomonadidae</taxon>
        <taxon>Trichomonas</taxon>
    </lineage>
</organism>
<dbReference type="GO" id="GO:0004672">
    <property type="term" value="F:protein kinase activity"/>
    <property type="evidence" value="ECO:0007669"/>
    <property type="project" value="InterPro"/>
</dbReference>
<dbReference type="KEGG" id="tva:4760505"/>
<dbReference type="Proteomes" id="UP000001542">
    <property type="component" value="Unassembled WGS sequence"/>
</dbReference>
<feature type="domain" description="Protein kinase" evidence="1">
    <location>
        <begin position="1"/>
        <end position="101"/>
    </location>
</feature>
<dbReference type="GO" id="GO:0008017">
    <property type="term" value="F:microtubule binding"/>
    <property type="evidence" value="ECO:0007669"/>
    <property type="project" value="InterPro"/>
</dbReference>
<keyword evidence="3" id="KW-1185">Reference proteome</keyword>
<dbReference type="PANTHER" id="PTHR46562">
    <property type="entry name" value="SERINE/THREONINE-KINASE ULK4-LIKE PROTEIN-RELATED"/>
    <property type="match status" value="1"/>
</dbReference>
<dbReference type="PROSITE" id="PS50011">
    <property type="entry name" value="PROTEIN_KINASE_DOM"/>
    <property type="match status" value="1"/>
</dbReference>
<dbReference type="Gene3D" id="1.10.510.10">
    <property type="entry name" value="Transferase(Phosphotransferase) domain 1"/>
    <property type="match status" value="1"/>
</dbReference>
<dbReference type="Pfam" id="PF00069">
    <property type="entry name" value="Pkinase"/>
    <property type="match status" value="1"/>
</dbReference>
<sequence length="159" mass="17978">MNNSLLLQSNTAFNPPEILTSKGVFSSSDSWSISCILSYCLTGKIPFQKENAEETVQSILNDQFDIDDDISDHAKNFIYCGLIKNPLMRTQFKAIMSTKFMEGIPLEMMATKKSAATQSYSPKTFPSTIGKKQLIRISYKSFIPEVKKSYRTRSGTTFW</sequence>
<name>A2EXH5_TRIV3</name>
<dbReference type="RefSeq" id="XP_001314888.1">
    <property type="nucleotide sequence ID" value="XM_001314853.1"/>
</dbReference>
<dbReference type="VEuPathDB" id="TrichDB:TVAG_253160"/>
<protein>
    <submittedName>
        <fullName evidence="2">Serine/threonine-protein kinase, putative</fullName>
    </submittedName>
</protein>
<dbReference type="SUPFAM" id="SSF56112">
    <property type="entry name" value="Protein kinase-like (PK-like)"/>
    <property type="match status" value="1"/>
</dbReference>
<reference evidence="2" key="1">
    <citation type="submission" date="2006-10" db="EMBL/GenBank/DDBJ databases">
        <authorList>
            <person name="Amadeo P."/>
            <person name="Zhao Q."/>
            <person name="Wortman J."/>
            <person name="Fraser-Liggett C."/>
            <person name="Carlton J."/>
        </authorList>
    </citation>
    <scope>NUCLEOTIDE SEQUENCE</scope>
    <source>
        <strain evidence="2">G3</strain>
    </source>
</reference>
<evidence type="ECO:0000259" key="1">
    <source>
        <dbReference type="PROSITE" id="PS50011"/>
    </source>
</evidence>
<dbReference type="eggNOG" id="KOG4717">
    <property type="taxonomic scope" value="Eukaryota"/>
</dbReference>
<dbReference type="SMR" id="A2EXH5"/>
<dbReference type="PANTHER" id="PTHR46562:SF1">
    <property type="entry name" value="SERINE_THREONINE-PROTEIN KINASE ULK4"/>
    <property type="match status" value="1"/>
</dbReference>
<dbReference type="InParanoid" id="A2EXH5"/>
<evidence type="ECO:0000313" key="3">
    <source>
        <dbReference type="Proteomes" id="UP000001542"/>
    </source>
</evidence>
<reference evidence="2" key="2">
    <citation type="journal article" date="2007" name="Science">
        <title>Draft genome sequence of the sexually transmitted pathogen Trichomonas vaginalis.</title>
        <authorList>
            <person name="Carlton J.M."/>
            <person name="Hirt R.P."/>
            <person name="Silva J.C."/>
            <person name="Delcher A.L."/>
            <person name="Schatz M."/>
            <person name="Zhao Q."/>
            <person name="Wortman J.R."/>
            <person name="Bidwell S.L."/>
            <person name="Alsmark U.C.M."/>
            <person name="Besteiro S."/>
            <person name="Sicheritz-Ponten T."/>
            <person name="Noel C.J."/>
            <person name="Dacks J.B."/>
            <person name="Foster P.G."/>
            <person name="Simillion C."/>
            <person name="Van de Peer Y."/>
            <person name="Miranda-Saavedra D."/>
            <person name="Barton G.J."/>
            <person name="Westrop G.D."/>
            <person name="Mueller S."/>
            <person name="Dessi D."/>
            <person name="Fiori P.L."/>
            <person name="Ren Q."/>
            <person name="Paulsen I."/>
            <person name="Zhang H."/>
            <person name="Bastida-Corcuera F.D."/>
            <person name="Simoes-Barbosa A."/>
            <person name="Brown M.T."/>
            <person name="Hayes R.D."/>
            <person name="Mukherjee M."/>
            <person name="Okumura C.Y."/>
            <person name="Schneider R."/>
            <person name="Smith A.J."/>
            <person name="Vanacova S."/>
            <person name="Villalvazo M."/>
            <person name="Haas B.J."/>
            <person name="Pertea M."/>
            <person name="Feldblyum T.V."/>
            <person name="Utterback T.R."/>
            <person name="Shu C.L."/>
            <person name="Osoegawa K."/>
            <person name="de Jong P.J."/>
            <person name="Hrdy I."/>
            <person name="Horvathova L."/>
            <person name="Zubacova Z."/>
            <person name="Dolezal P."/>
            <person name="Malik S.B."/>
            <person name="Logsdon J.M. Jr."/>
            <person name="Henze K."/>
            <person name="Gupta A."/>
            <person name="Wang C.C."/>
            <person name="Dunne R.L."/>
            <person name="Upcroft J.A."/>
            <person name="Upcroft P."/>
            <person name="White O."/>
            <person name="Salzberg S.L."/>
            <person name="Tang P."/>
            <person name="Chiu C.-H."/>
            <person name="Lee Y.-S."/>
            <person name="Embley T.M."/>
            <person name="Coombs G.H."/>
            <person name="Mottram J.C."/>
            <person name="Tachezy J."/>
            <person name="Fraser-Liggett C.M."/>
            <person name="Johnson P.J."/>
        </authorList>
    </citation>
    <scope>NUCLEOTIDE SEQUENCE [LARGE SCALE GENOMIC DNA]</scope>
    <source>
        <strain evidence="2">G3</strain>
    </source>
</reference>
<accession>A2EXH5</accession>
<dbReference type="GO" id="GO:0005524">
    <property type="term" value="F:ATP binding"/>
    <property type="evidence" value="ECO:0007669"/>
    <property type="project" value="InterPro"/>
</dbReference>
<keyword evidence="2" id="KW-0418">Kinase</keyword>
<dbReference type="InterPro" id="IPR044591">
    <property type="entry name" value="RUK"/>
</dbReference>
<evidence type="ECO:0000313" key="2">
    <source>
        <dbReference type="EMBL" id="EAY02665.1"/>
    </source>
</evidence>
<dbReference type="InterPro" id="IPR011009">
    <property type="entry name" value="Kinase-like_dom_sf"/>
</dbReference>
<dbReference type="InterPro" id="IPR000719">
    <property type="entry name" value="Prot_kinase_dom"/>
</dbReference>
<dbReference type="AlphaFoldDB" id="A2EXH5"/>
<dbReference type="VEuPathDB" id="TrichDB:TVAGG3_0193560"/>
<gene>
    <name evidence="2" type="ORF">TVAG_253160</name>
</gene>